<keyword evidence="8" id="KW-1185">Reference proteome</keyword>
<proteinExistence type="predicted"/>
<dbReference type="PANTHER" id="PTHR23528:SF1">
    <property type="entry name" value="MAJOR FACILITATOR SUPERFAMILY (MFS) PROFILE DOMAIN-CONTAINING PROTEIN"/>
    <property type="match status" value="1"/>
</dbReference>
<gene>
    <name evidence="7" type="ORF">HDA36_001569</name>
</gene>
<comment type="caution">
    <text evidence="7">The sequence shown here is derived from an EMBL/GenBank/DDBJ whole genome shotgun (WGS) entry which is preliminary data.</text>
</comment>
<feature type="transmembrane region" description="Helical" evidence="5">
    <location>
        <begin position="304"/>
        <end position="323"/>
    </location>
</feature>
<evidence type="ECO:0000256" key="4">
    <source>
        <dbReference type="ARBA" id="ARBA00023136"/>
    </source>
</evidence>
<dbReference type="SUPFAM" id="SSF103473">
    <property type="entry name" value="MFS general substrate transporter"/>
    <property type="match status" value="1"/>
</dbReference>
<evidence type="ECO:0000256" key="3">
    <source>
        <dbReference type="ARBA" id="ARBA00022989"/>
    </source>
</evidence>
<dbReference type="InterPro" id="IPR036259">
    <property type="entry name" value="MFS_trans_sf"/>
</dbReference>
<evidence type="ECO:0000256" key="1">
    <source>
        <dbReference type="ARBA" id="ARBA00004651"/>
    </source>
</evidence>
<sequence>MSTDAPTPADAPAARRTPLVPLLTLLLLGNVSVIAVFTGASTLIPARLAEIDPANKEALWGTIQGISAVFATLFNPIGGALSDRTRSRMGRRHPWLLGSALIGFGVLAFLGSATTVVMIGIAWCLAQAVMNIFMAALTAIIPDRVLPARRGTASAVMGVGTSLGAIVGTQVAARYVDEGALAYLIFGGTVLVAALLFATCTRDPRPGEYEESQNVTLAESFVTFLAALKHRDFMWVWLGRALMVLGYFMVLMFMLFILSDYITLPEGLKPTDAMATAVTVSTVAGMAATIIGGPLSDWTGRRKLFVVASGVVTACALLIPLLVPTWSAFLIYAGLHGAAFGWYSAVDIALMTLILPRSEDAGRDMGVLNIANAGPQIIAPFIAASVIGAFGGYPALFITGMVISLVGAVAVLPVKSVR</sequence>
<keyword evidence="4 5" id="KW-0472">Membrane</keyword>
<feature type="transmembrane region" description="Helical" evidence="5">
    <location>
        <begin position="179"/>
        <end position="198"/>
    </location>
</feature>
<feature type="transmembrane region" description="Helical" evidence="5">
    <location>
        <begin position="58"/>
        <end position="81"/>
    </location>
</feature>
<feature type="transmembrane region" description="Helical" evidence="5">
    <location>
        <begin position="153"/>
        <end position="173"/>
    </location>
</feature>
<reference evidence="7 8" key="1">
    <citation type="submission" date="2020-08" db="EMBL/GenBank/DDBJ databases">
        <title>Sequencing the genomes of 1000 actinobacteria strains.</title>
        <authorList>
            <person name="Klenk H.-P."/>
        </authorList>
    </citation>
    <scope>NUCLEOTIDE SEQUENCE [LARGE SCALE GENOMIC DNA]</scope>
    <source>
        <strain evidence="7 8">DSM 44551</strain>
    </source>
</reference>
<dbReference type="GO" id="GO:0005886">
    <property type="term" value="C:plasma membrane"/>
    <property type="evidence" value="ECO:0007669"/>
    <property type="project" value="UniProtKB-SubCell"/>
</dbReference>
<feature type="transmembrane region" description="Helical" evidence="5">
    <location>
        <begin position="329"/>
        <end position="355"/>
    </location>
</feature>
<accession>A0A7W8VCZ6</accession>
<dbReference type="Pfam" id="PF07690">
    <property type="entry name" value="MFS_1"/>
    <property type="match status" value="2"/>
</dbReference>
<protein>
    <submittedName>
        <fullName evidence="7">MFS family permease</fullName>
    </submittedName>
</protein>
<dbReference type="InterPro" id="IPR020846">
    <property type="entry name" value="MFS_dom"/>
</dbReference>
<feature type="transmembrane region" description="Helical" evidence="5">
    <location>
        <begin position="367"/>
        <end position="387"/>
    </location>
</feature>
<dbReference type="AlphaFoldDB" id="A0A7W8VCZ6"/>
<evidence type="ECO:0000256" key="2">
    <source>
        <dbReference type="ARBA" id="ARBA00022692"/>
    </source>
</evidence>
<name>A0A7W8VCZ6_9ACTN</name>
<dbReference type="RefSeq" id="WP_184391191.1">
    <property type="nucleotide sequence ID" value="NZ_BAAAJD010000031.1"/>
</dbReference>
<keyword evidence="2 5" id="KW-0812">Transmembrane</keyword>
<evidence type="ECO:0000259" key="6">
    <source>
        <dbReference type="PROSITE" id="PS50850"/>
    </source>
</evidence>
<feature type="transmembrane region" description="Helical" evidence="5">
    <location>
        <begin position="116"/>
        <end position="141"/>
    </location>
</feature>
<feature type="transmembrane region" description="Helical" evidence="5">
    <location>
        <begin position="273"/>
        <end position="292"/>
    </location>
</feature>
<keyword evidence="3 5" id="KW-1133">Transmembrane helix</keyword>
<dbReference type="Proteomes" id="UP000572635">
    <property type="component" value="Unassembled WGS sequence"/>
</dbReference>
<feature type="transmembrane region" description="Helical" evidence="5">
    <location>
        <begin position="93"/>
        <end position="110"/>
    </location>
</feature>
<feature type="transmembrane region" description="Helical" evidence="5">
    <location>
        <begin position="22"/>
        <end position="46"/>
    </location>
</feature>
<dbReference type="InterPro" id="IPR011701">
    <property type="entry name" value="MFS"/>
</dbReference>
<dbReference type="PANTHER" id="PTHR23528">
    <property type="match status" value="1"/>
</dbReference>
<evidence type="ECO:0000313" key="7">
    <source>
        <dbReference type="EMBL" id="MBB5431485.1"/>
    </source>
</evidence>
<evidence type="ECO:0000256" key="5">
    <source>
        <dbReference type="SAM" id="Phobius"/>
    </source>
</evidence>
<comment type="subcellular location">
    <subcellularLocation>
        <location evidence="1">Cell membrane</location>
        <topology evidence="1">Multi-pass membrane protein</topology>
    </subcellularLocation>
</comment>
<dbReference type="EMBL" id="JACHDB010000001">
    <property type="protein sequence ID" value="MBB5431485.1"/>
    <property type="molecule type" value="Genomic_DNA"/>
</dbReference>
<organism evidence="7 8">
    <name type="scientific">Nocardiopsis composta</name>
    <dbReference type="NCBI Taxonomy" id="157465"/>
    <lineage>
        <taxon>Bacteria</taxon>
        <taxon>Bacillati</taxon>
        <taxon>Actinomycetota</taxon>
        <taxon>Actinomycetes</taxon>
        <taxon>Streptosporangiales</taxon>
        <taxon>Nocardiopsidaceae</taxon>
        <taxon>Nocardiopsis</taxon>
    </lineage>
</organism>
<feature type="domain" description="Major facilitator superfamily (MFS) profile" evidence="6">
    <location>
        <begin position="16"/>
        <end position="418"/>
    </location>
</feature>
<dbReference type="GO" id="GO:0022857">
    <property type="term" value="F:transmembrane transporter activity"/>
    <property type="evidence" value="ECO:0007669"/>
    <property type="project" value="InterPro"/>
</dbReference>
<dbReference type="PROSITE" id="PS50850">
    <property type="entry name" value="MFS"/>
    <property type="match status" value="1"/>
</dbReference>
<evidence type="ECO:0000313" key="8">
    <source>
        <dbReference type="Proteomes" id="UP000572635"/>
    </source>
</evidence>
<dbReference type="Gene3D" id="1.20.1250.20">
    <property type="entry name" value="MFS general substrate transporter like domains"/>
    <property type="match status" value="2"/>
</dbReference>
<feature type="transmembrane region" description="Helical" evidence="5">
    <location>
        <begin position="393"/>
        <end position="414"/>
    </location>
</feature>
<feature type="transmembrane region" description="Helical" evidence="5">
    <location>
        <begin position="237"/>
        <end position="258"/>
    </location>
</feature>